<dbReference type="Proteomes" id="UP000525298">
    <property type="component" value="Unassembled WGS sequence"/>
</dbReference>
<reference evidence="3 4" key="1">
    <citation type="submission" date="2020-07" db="EMBL/GenBank/DDBJ databases">
        <title>Genomic Encyclopedia of Type Strains, Phase IV (KMG-IV): sequencing the most valuable type-strain genomes for metagenomic binning, comparative biology and taxonomic classification.</title>
        <authorList>
            <person name="Goeker M."/>
        </authorList>
    </citation>
    <scope>NUCLEOTIDE SEQUENCE [LARGE SCALE GENOMIC DNA]</scope>
    <source>
        <strain evidence="3 4">DSM 17721</strain>
    </source>
</reference>
<dbReference type="NCBIfam" id="TIGR01554">
    <property type="entry name" value="major_cap_HK97"/>
    <property type="match status" value="1"/>
</dbReference>
<gene>
    <name evidence="3" type="ORF">HNR65_003422</name>
</gene>
<evidence type="ECO:0000313" key="3">
    <source>
        <dbReference type="EMBL" id="MBA2883065.1"/>
    </source>
</evidence>
<comment type="caution">
    <text evidence="3">The sequence shown here is derived from an EMBL/GenBank/DDBJ whole genome shotgun (WGS) entry which is preliminary data.</text>
</comment>
<sequence length="390" mass="42641">MSTELKETIEQLGESFRGFKEKYEQRLEQVELNQNRIPAPGNTNMTAEQKEHQDAFVKWLRNPGSARAKAMVEELQEKAVTIGSDPAGGYAVPEVIAKPLLQQLRELSPIRQIAKVVTAASSDFKYPLDIGGISSGWVGEGGTRNETDTPQLSQRAPTFGTVYALLKASEESMMDIHFDVGQWLRERGSEELSIQEGDAFVNGNGSNKPTGFLDGTPEAVGDNDSPGRTAGELQYIPTGVADGFGTMETGSPPHYPADVLYDTVYTLRAPYRKNAVWLMNSATAGVIRNFKDGDGRYLWTDSLVVGQPATLCGYRVFIDDVGMPDVGADAFPVAFGDFNRGYLVADSFGLRVTVDDNITVPGQCRFYLRKRVGACVLDDNAIKLIRCSES</sequence>
<dbReference type="RefSeq" id="WP_181552681.1">
    <property type="nucleotide sequence ID" value="NZ_JACDUS010000016.1"/>
</dbReference>
<dbReference type="Gene3D" id="3.30.2400.10">
    <property type="entry name" value="Major capsid protein gp5"/>
    <property type="match status" value="1"/>
</dbReference>
<comment type="subcellular location">
    <subcellularLocation>
        <location evidence="1">Virion</location>
    </subcellularLocation>
</comment>
<dbReference type="Pfam" id="PF05065">
    <property type="entry name" value="Phage_capsid"/>
    <property type="match status" value="1"/>
</dbReference>
<dbReference type="SUPFAM" id="SSF56563">
    <property type="entry name" value="Major capsid protein gp5"/>
    <property type="match status" value="1"/>
</dbReference>
<proteinExistence type="predicted"/>
<organism evidence="3 4">
    <name type="scientific">Desulfosalsimonas propionicica</name>
    <dbReference type="NCBI Taxonomy" id="332175"/>
    <lineage>
        <taxon>Bacteria</taxon>
        <taxon>Pseudomonadati</taxon>
        <taxon>Thermodesulfobacteriota</taxon>
        <taxon>Desulfobacteria</taxon>
        <taxon>Desulfobacterales</taxon>
        <taxon>Desulfosalsimonadaceae</taxon>
        <taxon>Desulfosalsimonas</taxon>
    </lineage>
</organism>
<dbReference type="EMBL" id="JACDUS010000016">
    <property type="protein sequence ID" value="MBA2883065.1"/>
    <property type="molecule type" value="Genomic_DNA"/>
</dbReference>
<evidence type="ECO:0000256" key="1">
    <source>
        <dbReference type="ARBA" id="ARBA00004328"/>
    </source>
</evidence>
<feature type="domain" description="Phage capsid-like C-terminal" evidence="2">
    <location>
        <begin position="88"/>
        <end position="386"/>
    </location>
</feature>
<evidence type="ECO:0000313" key="4">
    <source>
        <dbReference type="Proteomes" id="UP000525298"/>
    </source>
</evidence>
<dbReference type="InterPro" id="IPR024455">
    <property type="entry name" value="Phage_capsid"/>
</dbReference>
<protein>
    <submittedName>
        <fullName evidence="3">HK97 family phage major capsid protein</fullName>
    </submittedName>
</protein>
<evidence type="ECO:0000259" key="2">
    <source>
        <dbReference type="Pfam" id="PF05065"/>
    </source>
</evidence>
<accession>A0A7W0CC96</accession>
<name>A0A7W0CC96_9BACT</name>
<keyword evidence="4" id="KW-1185">Reference proteome</keyword>
<dbReference type="InterPro" id="IPR054612">
    <property type="entry name" value="Phage_capsid-like_C"/>
</dbReference>
<dbReference type="Gene3D" id="3.30.2320.10">
    <property type="entry name" value="hypothetical protein PF0899 domain"/>
    <property type="match status" value="1"/>
</dbReference>
<dbReference type="AlphaFoldDB" id="A0A7W0CC96"/>